<dbReference type="InterPro" id="IPR014292">
    <property type="entry name" value="Acyl_transf_WS/DGAT"/>
</dbReference>
<reference evidence="14 15" key="1">
    <citation type="submission" date="2022-02" db="EMBL/GenBank/DDBJ databases">
        <title>Uncovering new skin microbiome diversity through culturing and metagenomics.</title>
        <authorList>
            <person name="Conlan S."/>
            <person name="Deming C."/>
            <person name="Nisc Comparative Sequencing Program N."/>
            <person name="Segre J.A."/>
        </authorList>
    </citation>
    <scope>NUCLEOTIDE SEQUENCE [LARGE SCALE GENOMIC DNA]</scope>
    <source>
        <strain evidence="14 15">ACRQZ</strain>
    </source>
</reference>
<dbReference type="SUPFAM" id="SSF52777">
    <property type="entry name" value="CoA-dependent acyltransferases"/>
    <property type="match status" value="1"/>
</dbReference>
<dbReference type="PANTHER" id="PTHR31650:SF1">
    <property type="entry name" value="WAX ESTER SYNTHASE_DIACYLGLYCEROL ACYLTRANSFERASE 4-RELATED"/>
    <property type="match status" value="1"/>
</dbReference>
<feature type="domain" description="O-acyltransferase WSD1-like N-terminal" evidence="12">
    <location>
        <begin position="5"/>
        <end position="263"/>
    </location>
</feature>
<dbReference type="EC" id="2.3.1.20" evidence="4 11"/>
<proteinExistence type="inferred from homology"/>
<sequence>MTTRLTPLDASFLYLERPNAVMHVGAVLVFDGDQAAPSHEALLERVSGRIAQYPRYRQRVRAVPGGVANPVWVTDEAFDVTYHVRRSALPRPGTREQLDEFVARVLARPLDRARPLWELYLVEGLEGGGFALVTKTHQALVDGVEAVDIAEVVLDDEPVEQEPPAAPWAPSREPSDVELVVGALVGAVRRPSRLLDVARSGAGELKDAGERVTAGVGQVVSALASTSRSTNRSPLNGHTGSARRFVTVDTDLEDYRVVRSGADRGDVGLQPSVNDVILAVIAGALRAWLESRGEHVTRSTSVRVLVPVSVHDGTDDGTDDGSGDRLTACFIDLPVGEPTPLVRLHQIAYAMWRQVDRGRALGAATLAGLAGFASPTLHSLGSRLGAAASRSLFNLVVTNVPGPQTPRFLGVATMTDTYPVMPVAEEQALAIGVTSYDGQVHYGINADRDLVPDLDVLAAAITESLGELLDHA</sequence>
<name>A0ABS9Q4S9_9MICO</name>
<keyword evidence="9 11" id="KW-0012">Acyltransferase</keyword>
<keyword evidence="8 11" id="KW-0443">Lipid metabolism</keyword>
<evidence type="ECO:0000256" key="9">
    <source>
        <dbReference type="ARBA" id="ARBA00023315"/>
    </source>
</evidence>
<gene>
    <name evidence="14" type="ORF">MHL29_13430</name>
</gene>
<dbReference type="NCBIfam" id="TIGR02946">
    <property type="entry name" value="acyl_WS_DGAT"/>
    <property type="match status" value="1"/>
</dbReference>
<evidence type="ECO:0000256" key="11">
    <source>
        <dbReference type="RuleBase" id="RU361241"/>
    </source>
</evidence>
<dbReference type="Pfam" id="PF03007">
    <property type="entry name" value="WS_DGAT_cat"/>
    <property type="match status" value="1"/>
</dbReference>
<comment type="pathway">
    <text evidence="2">Lipid metabolism.</text>
</comment>
<dbReference type="Pfam" id="PF06974">
    <property type="entry name" value="WS_DGAT_C"/>
    <property type="match status" value="1"/>
</dbReference>
<dbReference type="Proteomes" id="UP001521931">
    <property type="component" value="Unassembled WGS sequence"/>
</dbReference>
<evidence type="ECO:0000256" key="4">
    <source>
        <dbReference type="ARBA" id="ARBA00013244"/>
    </source>
</evidence>
<accession>A0ABS9Q4S9</accession>
<evidence type="ECO:0000259" key="13">
    <source>
        <dbReference type="Pfam" id="PF06974"/>
    </source>
</evidence>
<comment type="similarity">
    <text evidence="3 11">Belongs to the long-chain O-acyltransferase family.</text>
</comment>
<dbReference type="RefSeq" id="WP_239265322.1">
    <property type="nucleotide sequence ID" value="NZ_JAKRCV010000049.1"/>
</dbReference>
<dbReference type="Gene3D" id="3.30.559.10">
    <property type="entry name" value="Chloramphenicol acetyltransferase-like domain"/>
    <property type="match status" value="1"/>
</dbReference>
<feature type="domain" description="O-acyltransferase WSD1 C-terminal" evidence="13">
    <location>
        <begin position="323"/>
        <end position="468"/>
    </location>
</feature>
<evidence type="ECO:0000313" key="14">
    <source>
        <dbReference type="EMBL" id="MCG7322879.1"/>
    </source>
</evidence>
<dbReference type="EMBL" id="JAKRCV010000049">
    <property type="protein sequence ID" value="MCG7322879.1"/>
    <property type="molecule type" value="Genomic_DNA"/>
</dbReference>
<dbReference type="InterPro" id="IPR004255">
    <property type="entry name" value="O-acyltransferase_WSD1_N"/>
</dbReference>
<protein>
    <recommendedName>
        <fullName evidence="4 11">Diacylglycerol O-acyltransferase</fullName>
        <ecNumber evidence="4 11">2.3.1.20</ecNumber>
    </recommendedName>
</protein>
<dbReference type="InterPro" id="IPR023213">
    <property type="entry name" value="CAT-like_dom_sf"/>
</dbReference>
<evidence type="ECO:0000256" key="1">
    <source>
        <dbReference type="ARBA" id="ARBA00004771"/>
    </source>
</evidence>
<comment type="caution">
    <text evidence="14">The sequence shown here is derived from an EMBL/GenBank/DDBJ whole genome shotgun (WGS) entry which is preliminary data.</text>
</comment>
<evidence type="ECO:0000256" key="8">
    <source>
        <dbReference type="ARBA" id="ARBA00023098"/>
    </source>
</evidence>
<keyword evidence="7 11" id="KW-0319">Glycerol metabolism</keyword>
<evidence type="ECO:0000256" key="3">
    <source>
        <dbReference type="ARBA" id="ARBA00009587"/>
    </source>
</evidence>
<evidence type="ECO:0000256" key="7">
    <source>
        <dbReference type="ARBA" id="ARBA00022798"/>
    </source>
</evidence>
<dbReference type="InterPro" id="IPR009721">
    <property type="entry name" value="O-acyltransferase_WSD1_C"/>
</dbReference>
<comment type="catalytic activity">
    <reaction evidence="10 11">
        <text>an acyl-CoA + a 1,2-diacyl-sn-glycerol = a triacyl-sn-glycerol + CoA</text>
        <dbReference type="Rhea" id="RHEA:10868"/>
        <dbReference type="ChEBI" id="CHEBI:17815"/>
        <dbReference type="ChEBI" id="CHEBI:57287"/>
        <dbReference type="ChEBI" id="CHEBI:58342"/>
        <dbReference type="ChEBI" id="CHEBI:64615"/>
        <dbReference type="EC" id="2.3.1.20"/>
    </reaction>
</comment>
<evidence type="ECO:0000256" key="6">
    <source>
        <dbReference type="ARBA" id="ARBA00022679"/>
    </source>
</evidence>
<dbReference type="PANTHER" id="PTHR31650">
    <property type="entry name" value="O-ACYLTRANSFERASE (WSD1-LIKE) FAMILY PROTEIN"/>
    <property type="match status" value="1"/>
</dbReference>
<organism evidence="14 15">
    <name type="scientific">Arsenicicoccus bolidensis</name>
    <dbReference type="NCBI Taxonomy" id="229480"/>
    <lineage>
        <taxon>Bacteria</taxon>
        <taxon>Bacillati</taxon>
        <taxon>Actinomycetota</taxon>
        <taxon>Actinomycetes</taxon>
        <taxon>Micrococcales</taxon>
        <taxon>Intrasporangiaceae</taxon>
        <taxon>Arsenicicoccus</taxon>
    </lineage>
</organism>
<keyword evidence="6 11" id="KW-0808">Transferase</keyword>
<keyword evidence="15" id="KW-1185">Reference proteome</keyword>
<dbReference type="InterPro" id="IPR045034">
    <property type="entry name" value="O-acyltransferase_WSD1-like"/>
</dbReference>
<evidence type="ECO:0000313" key="15">
    <source>
        <dbReference type="Proteomes" id="UP001521931"/>
    </source>
</evidence>
<evidence type="ECO:0000256" key="2">
    <source>
        <dbReference type="ARBA" id="ARBA00005189"/>
    </source>
</evidence>
<comment type="pathway">
    <text evidence="1 11">Glycerolipid metabolism; triacylglycerol biosynthesis.</text>
</comment>
<evidence type="ECO:0000259" key="12">
    <source>
        <dbReference type="Pfam" id="PF03007"/>
    </source>
</evidence>
<evidence type="ECO:0000256" key="5">
    <source>
        <dbReference type="ARBA" id="ARBA00022516"/>
    </source>
</evidence>
<keyword evidence="5 11" id="KW-0444">Lipid biosynthesis</keyword>
<evidence type="ECO:0000256" key="10">
    <source>
        <dbReference type="ARBA" id="ARBA00048109"/>
    </source>
</evidence>